<evidence type="ECO:0000313" key="8">
    <source>
        <dbReference type="Proteomes" id="UP001213000"/>
    </source>
</evidence>
<dbReference type="Proteomes" id="UP001213000">
    <property type="component" value="Unassembled WGS sequence"/>
</dbReference>
<evidence type="ECO:0000313" key="7">
    <source>
        <dbReference type="EMBL" id="KAJ3570323.1"/>
    </source>
</evidence>
<dbReference type="GO" id="GO:0006357">
    <property type="term" value="P:regulation of transcription by RNA polymerase II"/>
    <property type="evidence" value="ECO:0007669"/>
    <property type="project" value="TreeGrafter"/>
</dbReference>
<evidence type="ECO:0000256" key="4">
    <source>
        <dbReference type="ARBA" id="ARBA00023163"/>
    </source>
</evidence>
<dbReference type="GO" id="GO:0000124">
    <property type="term" value="C:SAGA complex"/>
    <property type="evidence" value="ECO:0007669"/>
    <property type="project" value="TreeGrafter"/>
</dbReference>
<protein>
    <submittedName>
        <fullName evidence="7">Uncharacterized protein</fullName>
    </submittedName>
</protein>
<evidence type="ECO:0000256" key="1">
    <source>
        <dbReference type="ARBA" id="ARBA00004123"/>
    </source>
</evidence>
<gene>
    <name evidence="7" type="ORF">NP233_g4477</name>
</gene>
<accession>A0AAD5VUM2</accession>
<dbReference type="InterPro" id="IPR019340">
    <property type="entry name" value="Histone_AcTrfase_su3"/>
</dbReference>
<feature type="compositionally biased region" description="Polar residues" evidence="6">
    <location>
        <begin position="101"/>
        <end position="123"/>
    </location>
</feature>
<dbReference type="GO" id="GO:0005634">
    <property type="term" value="C:nucleus"/>
    <property type="evidence" value="ECO:0007669"/>
    <property type="project" value="UniProtKB-SubCell"/>
</dbReference>
<keyword evidence="4" id="KW-0804">Transcription</keyword>
<feature type="region of interest" description="Disordered" evidence="6">
    <location>
        <begin position="621"/>
        <end position="644"/>
    </location>
</feature>
<keyword evidence="5" id="KW-0539">Nucleus</keyword>
<reference evidence="7" key="1">
    <citation type="submission" date="2022-07" db="EMBL/GenBank/DDBJ databases">
        <title>Genome Sequence of Leucocoprinus birnbaumii.</title>
        <authorList>
            <person name="Buettner E."/>
        </authorList>
    </citation>
    <scope>NUCLEOTIDE SEQUENCE</scope>
    <source>
        <strain evidence="7">VT141</strain>
    </source>
</reference>
<dbReference type="AlphaFoldDB" id="A0AAD5VUM2"/>
<dbReference type="GO" id="GO:0003713">
    <property type="term" value="F:transcription coactivator activity"/>
    <property type="evidence" value="ECO:0007669"/>
    <property type="project" value="TreeGrafter"/>
</dbReference>
<evidence type="ECO:0000256" key="3">
    <source>
        <dbReference type="ARBA" id="ARBA00023015"/>
    </source>
</evidence>
<comment type="similarity">
    <text evidence="2">Belongs to the NGG1 family.</text>
</comment>
<dbReference type="EMBL" id="JANIEX010000243">
    <property type="protein sequence ID" value="KAJ3570323.1"/>
    <property type="molecule type" value="Genomic_DNA"/>
</dbReference>
<evidence type="ECO:0000256" key="5">
    <source>
        <dbReference type="ARBA" id="ARBA00023242"/>
    </source>
</evidence>
<feature type="compositionally biased region" description="Gly residues" evidence="6">
    <location>
        <begin position="492"/>
        <end position="501"/>
    </location>
</feature>
<feature type="compositionally biased region" description="Low complexity" evidence="6">
    <location>
        <begin position="196"/>
        <end position="205"/>
    </location>
</feature>
<proteinExistence type="inferred from homology"/>
<name>A0AAD5VUM2_9AGAR</name>
<sequence>MPSKLSPYQLPDSNPSALFKHISDAVPSVEELERIQSDLRMLRQRAMDRAKKAGEDLKTIEESMRRMKEKEKGKLKAVDKIKRERDFTPLLDNDEPRLSASHGSKSRNSSLPLSANTPVSRGSIDSRTRALEDLKKKKKKRKREDDSDGDTDSRPRKSTPPVNHTPTFIPPPPKASKPSAPTPQPHSKPLVGPDFSVPSSQSLLQPRPPVPPPPIPGPGKPSEVTEDFSKAKQPTQTLVTTFYTSIEPWIRPIREEDVGFLEYTGDEVEPFIMPKLGRHYTEVWEDQDAGILPPVILKNQEAPTSQYTPPEPKWDPSTLADMDLVAEEKGHGPLTERVISALLPLPDQTGWKGVKAAEDAMEGRPGGSGAAAARKERLNVTDLEARIRDNLRFHGLLDTPPDFTEKVDDPIATALRQAQAELRQVIATNKARKARLIAIARDRLGYQEYLDLRDSIDKNISTLFSKLQKKDTPKLNKKKKKPEDSSGNANGNNGGSINGIGNGTNGTGGLNGGGGGTMSNLAPCPAAIGFTSDENQTLLVNDQLKHLVETRRQWVDTVGSVFDEKERESPGRIWGLPKESVYKGIEEDVNRLLVDPGPVCIVKDEDILRYANGAGGGVVPGKAKVKGKERAGTHSLGGDEMDLS</sequence>
<feature type="compositionally biased region" description="Basic and acidic residues" evidence="6">
    <location>
        <begin position="65"/>
        <end position="87"/>
    </location>
</feature>
<organism evidence="7 8">
    <name type="scientific">Leucocoprinus birnbaumii</name>
    <dbReference type="NCBI Taxonomy" id="56174"/>
    <lineage>
        <taxon>Eukaryota</taxon>
        <taxon>Fungi</taxon>
        <taxon>Dikarya</taxon>
        <taxon>Basidiomycota</taxon>
        <taxon>Agaricomycotina</taxon>
        <taxon>Agaricomycetes</taxon>
        <taxon>Agaricomycetidae</taxon>
        <taxon>Agaricales</taxon>
        <taxon>Agaricineae</taxon>
        <taxon>Agaricaceae</taxon>
        <taxon>Leucocoprinus</taxon>
    </lineage>
</organism>
<feature type="compositionally biased region" description="Basic and acidic residues" evidence="6">
    <location>
        <begin position="124"/>
        <end position="135"/>
    </location>
</feature>
<feature type="region of interest" description="Disordered" evidence="6">
    <location>
        <begin position="65"/>
        <end position="233"/>
    </location>
</feature>
<keyword evidence="3" id="KW-0805">Transcription regulation</keyword>
<feature type="compositionally biased region" description="Pro residues" evidence="6">
    <location>
        <begin position="206"/>
        <end position="219"/>
    </location>
</feature>
<comment type="subcellular location">
    <subcellularLocation>
        <location evidence="1">Nucleus</location>
    </subcellularLocation>
</comment>
<evidence type="ECO:0000256" key="6">
    <source>
        <dbReference type="SAM" id="MobiDB-lite"/>
    </source>
</evidence>
<dbReference type="PANTHER" id="PTHR13556">
    <property type="entry name" value="TRANSCRIPTIONAL ADAPTER 3-RELATED"/>
    <property type="match status" value="1"/>
</dbReference>
<feature type="region of interest" description="Disordered" evidence="6">
    <location>
        <begin position="471"/>
        <end position="501"/>
    </location>
</feature>
<keyword evidence="8" id="KW-1185">Reference proteome</keyword>
<comment type="caution">
    <text evidence="7">The sequence shown here is derived from an EMBL/GenBank/DDBJ whole genome shotgun (WGS) entry which is preliminary data.</text>
</comment>
<dbReference type="Pfam" id="PF10198">
    <property type="entry name" value="Ada3"/>
    <property type="match status" value="1"/>
</dbReference>
<dbReference type="PANTHER" id="PTHR13556:SF2">
    <property type="entry name" value="TRANSCRIPTIONAL ADAPTER 3"/>
    <property type="match status" value="1"/>
</dbReference>
<feature type="compositionally biased region" description="Pro residues" evidence="6">
    <location>
        <begin position="168"/>
        <end position="186"/>
    </location>
</feature>
<evidence type="ECO:0000256" key="2">
    <source>
        <dbReference type="ARBA" id="ARBA00005330"/>
    </source>
</evidence>